<dbReference type="SUPFAM" id="SSF55073">
    <property type="entry name" value="Nucleotide cyclase"/>
    <property type="match status" value="1"/>
</dbReference>
<keyword evidence="5" id="KW-0547">Nucleotide-binding</keyword>
<evidence type="ECO:0000256" key="2">
    <source>
        <dbReference type="ARBA" id="ARBA00004167"/>
    </source>
</evidence>
<feature type="compositionally biased region" description="Basic residues" evidence="13">
    <location>
        <begin position="1216"/>
        <end position="1227"/>
    </location>
</feature>
<dbReference type="Pfam" id="PF00211">
    <property type="entry name" value="Guanylate_cyc"/>
    <property type="match status" value="1"/>
</dbReference>
<dbReference type="GO" id="GO:0005886">
    <property type="term" value="C:plasma membrane"/>
    <property type="evidence" value="ECO:0007669"/>
    <property type="project" value="TreeGrafter"/>
</dbReference>
<evidence type="ECO:0000256" key="13">
    <source>
        <dbReference type="SAM" id="MobiDB-lite"/>
    </source>
</evidence>
<dbReference type="InterPro" id="IPR050401">
    <property type="entry name" value="Cyclic_nucleotide_synthase"/>
</dbReference>
<evidence type="ECO:0000256" key="1">
    <source>
        <dbReference type="ARBA" id="ARBA00001436"/>
    </source>
</evidence>
<feature type="region of interest" description="Disordered" evidence="13">
    <location>
        <begin position="1284"/>
        <end position="1329"/>
    </location>
</feature>
<feature type="domain" description="Guanylate cyclase" evidence="15">
    <location>
        <begin position="859"/>
        <end position="994"/>
    </location>
</feature>
<dbReference type="Pfam" id="PF07714">
    <property type="entry name" value="PK_Tyr_Ser-Thr"/>
    <property type="match status" value="1"/>
</dbReference>
<dbReference type="InterPro" id="IPR001054">
    <property type="entry name" value="A/G_cyclase"/>
</dbReference>
<comment type="catalytic activity">
    <reaction evidence="1 12">
        <text>GTP = 3',5'-cyclic GMP + diphosphate</text>
        <dbReference type="Rhea" id="RHEA:13665"/>
        <dbReference type="ChEBI" id="CHEBI:33019"/>
        <dbReference type="ChEBI" id="CHEBI:37565"/>
        <dbReference type="ChEBI" id="CHEBI:57746"/>
        <dbReference type="EC" id="4.6.1.2"/>
    </reaction>
</comment>
<keyword evidence="10 12" id="KW-0141">cGMP biosynthesis</keyword>
<dbReference type="PROSITE" id="PS50011">
    <property type="entry name" value="PROTEIN_KINASE_DOM"/>
    <property type="match status" value="1"/>
</dbReference>
<feature type="domain" description="Protein kinase" evidence="14">
    <location>
        <begin position="547"/>
        <end position="846"/>
    </location>
</feature>
<evidence type="ECO:0000313" key="17">
    <source>
        <dbReference type="Proteomes" id="UP000747542"/>
    </source>
</evidence>
<dbReference type="CDD" id="cd07302">
    <property type="entry name" value="CHD"/>
    <property type="match status" value="1"/>
</dbReference>
<gene>
    <name evidence="16" type="primary">Gucy2f-L</name>
    <name evidence="16" type="ORF">Hamer_G021663</name>
</gene>
<dbReference type="GO" id="GO:0001653">
    <property type="term" value="F:peptide receptor activity"/>
    <property type="evidence" value="ECO:0007669"/>
    <property type="project" value="TreeGrafter"/>
</dbReference>
<feature type="region of interest" description="Disordered" evidence="13">
    <location>
        <begin position="238"/>
        <end position="300"/>
    </location>
</feature>
<dbReference type="InterPro" id="IPR001245">
    <property type="entry name" value="Ser-Thr/Tyr_kinase_cat_dom"/>
</dbReference>
<feature type="region of interest" description="Disordered" evidence="13">
    <location>
        <begin position="1209"/>
        <end position="1236"/>
    </location>
</feature>
<evidence type="ECO:0000259" key="14">
    <source>
        <dbReference type="PROSITE" id="PS50011"/>
    </source>
</evidence>
<dbReference type="GO" id="GO:0035556">
    <property type="term" value="P:intracellular signal transduction"/>
    <property type="evidence" value="ECO:0007669"/>
    <property type="project" value="InterPro"/>
</dbReference>
<feature type="region of interest" description="Disordered" evidence="13">
    <location>
        <begin position="73"/>
        <end position="99"/>
    </location>
</feature>
<feature type="compositionally biased region" description="Polar residues" evidence="13">
    <location>
        <begin position="249"/>
        <end position="265"/>
    </location>
</feature>
<dbReference type="GO" id="GO:0007168">
    <property type="term" value="P:receptor guanylyl cyclase signaling pathway"/>
    <property type="evidence" value="ECO:0007669"/>
    <property type="project" value="TreeGrafter"/>
</dbReference>
<dbReference type="InterPro" id="IPR011009">
    <property type="entry name" value="Kinase-like_dom_sf"/>
</dbReference>
<evidence type="ECO:0000256" key="11">
    <source>
        <dbReference type="RuleBase" id="RU000405"/>
    </source>
</evidence>
<dbReference type="PROSITE" id="PS00452">
    <property type="entry name" value="GUANYLATE_CYCLASE_1"/>
    <property type="match status" value="1"/>
</dbReference>
<dbReference type="GO" id="GO:0004672">
    <property type="term" value="F:protein kinase activity"/>
    <property type="evidence" value="ECO:0007669"/>
    <property type="project" value="InterPro"/>
</dbReference>
<keyword evidence="7" id="KW-0472">Membrane</keyword>
<feature type="compositionally biased region" description="Basic and acidic residues" evidence="13">
    <location>
        <begin position="284"/>
        <end position="299"/>
    </location>
</feature>
<feature type="compositionally biased region" description="Polar residues" evidence="13">
    <location>
        <begin position="1176"/>
        <end position="1192"/>
    </location>
</feature>
<dbReference type="GO" id="GO:0004016">
    <property type="term" value="F:adenylate cyclase activity"/>
    <property type="evidence" value="ECO:0007669"/>
    <property type="project" value="TreeGrafter"/>
</dbReference>
<dbReference type="InterPro" id="IPR018297">
    <property type="entry name" value="A/G_cyclase_CS"/>
</dbReference>
<feature type="region of interest" description="Disordered" evidence="13">
    <location>
        <begin position="1125"/>
        <end position="1150"/>
    </location>
</feature>
<feature type="region of interest" description="Disordered" evidence="13">
    <location>
        <begin position="1171"/>
        <end position="1192"/>
    </location>
</feature>
<evidence type="ECO:0000259" key="15">
    <source>
        <dbReference type="PROSITE" id="PS50125"/>
    </source>
</evidence>
<dbReference type="PROSITE" id="PS50125">
    <property type="entry name" value="GUANYLATE_CYCLASE_2"/>
    <property type="match status" value="1"/>
</dbReference>
<dbReference type="EC" id="4.6.1.2" evidence="3 12"/>
<evidence type="ECO:0000256" key="4">
    <source>
        <dbReference type="ARBA" id="ARBA00022692"/>
    </source>
</evidence>
<evidence type="ECO:0000256" key="5">
    <source>
        <dbReference type="ARBA" id="ARBA00022741"/>
    </source>
</evidence>
<dbReference type="Gene3D" id="3.30.70.1230">
    <property type="entry name" value="Nucleotide cyclase"/>
    <property type="match status" value="2"/>
</dbReference>
<feature type="region of interest" description="Disordered" evidence="13">
    <location>
        <begin position="181"/>
        <end position="208"/>
    </location>
</feature>
<evidence type="ECO:0000256" key="8">
    <source>
        <dbReference type="ARBA" id="ARBA00023180"/>
    </source>
</evidence>
<evidence type="ECO:0000313" key="16">
    <source>
        <dbReference type="EMBL" id="KAG7160285.1"/>
    </source>
</evidence>
<keyword evidence="8" id="KW-0325">Glycoprotein</keyword>
<dbReference type="SUPFAM" id="SSF56112">
    <property type="entry name" value="Protein kinase-like (PK-like)"/>
    <property type="match status" value="1"/>
</dbReference>
<dbReference type="Gene3D" id="1.10.510.10">
    <property type="entry name" value="Transferase(Phosphotransferase) domain 1"/>
    <property type="match status" value="2"/>
</dbReference>
<evidence type="ECO:0000256" key="7">
    <source>
        <dbReference type="ARBA" id="ARBA00023136"/>
    </source>
</evidence>
<reference evidence="16" key="1">
    <citation type="journal article" date="2021" name="Sci. Adv.">
        <title>The American lobster genome reveals insights on longevity, neural, and immune adaptations.</title>
        <authorList>
            <person name="Polinski J.M."/>
            <person name="Zimin A.V."/>
            <person name="Clark K.F."/>
            <person name="Kohn A.B."/>
            <person name="Sadowski N."/>
            <person name="Timp W."/>
            <person name="Ptitsyn A."/>
            <person name="Khanna P."/>
            <person name="Romanova D.Y."/>
            <person name="Williams P."/>
            <person name="Greenwood S.J."/>
            <person name="Moroz L.L."/>
            <person name="Walt D.R."/>
            <person name="Bodnar A.G."/>
        </authorList>
    </citation>
    <scope>NUCLEOTIDE SEQUENCE</scope>
    <source>
        <strain evidence="16">GMGI-L3</strain>
    </source>
</reference>
<proteinExistence type="inferred from homology"/>
<evidence type="ECO:0000256" key="6">
    <source>
        <dbReference type="ARBA" id="ARBA00022989"/>
    </source>
</evidence>
<keyword evidence="6" id="KW-1133">Transmembrane helix</keyword>
<accession>A0A8J5JRB5</accession>
<keyword evidence="9 11" id="KW-0456">Lyase</keyword>
<evidence type="ECO:0000256" key="10">
    <source>
        <dbReference type="ARBA" id="ARBA00023293"/>
    </source>
</evidence>
<protein>
    <recommendedName>
        <fullName evidence="3 12">Guanylate cyclase</fullName>
        <ecNumber evidence="3 12">4.6.1.2</ecNumber>
    </recommendedName>
</protein>
<sequence>MCLNRMSTTDFTCTERHGVEYLLMQMTSPTTQVLIGGVEPGLCRVASHLARKYHKLFLPWSCLEIPALEHNGSPPIHAHTQEEEEEEEERESAMTVGVRDEGSHVAMVTPTALKVAWAARAALTHLGWRHVCIITLAYLLVLPSSSPVLGRVLQEAEVEGVTRHSTFFILDPLYAPVPAFTPTHAHDHKTPRAHQAAQQPLHAHDGQDKKRFKGLKQLSDLSTEAARAVMVLAAATRGPPNMAAKGGVETNTDKNTPTDTHTNASPGHKTGGGGGGGEHKNKRRDREREGQRTEAEGRRRVVLPPAITALPLNQSVASESEAVLTRLVYDSVSLLSHLLRANVGTFRLRRKSNGAKNYTSEDLKPTGGQNGSVRAQRWKRMDGVRMVDRNHHRPAAVYDWLPSTRLARSDAISSLLIRDLKGDLYLAEDEAERERLYFEMKKLDTERQGRDFEKKLESIIGSRRIKENGFNRHKKTEGGLNKSQIIEMKLKKPTFFPALWGDGFVSTSGERRFDFLVLDWHPRTQELVTVLELKDNTVGYSEVSEKHLRQKEMSRGPYKILLTSSDLTLSSRPDTAARKMNVYTGGSSLLTCQPGSGGTGERPDLLRGSFSSTHRPIPHDSLLSTASHAANKDGEEAKAKYNGDFVHLRYFYVPTGNFEVKNRTMTLLKQMRDQRHENINGFQGMLCDPIRPGLVFDYCSRRSLEDIIRQEDIKLDWSFRLSLLTDLVRVTDYGLPGIYEYQNLTYPNKPIRDLLWKAPELLRDEALMIKGTQPGDVFSFAIIMQEVVVRGAPYCMILARLKKPPPMIRPSVSKGAAPPDAINIMKQCWAELPDMRPDFNQINDLFKKLNQGRRLNIVDTMFQMLEKYSSNLEELIRDRTEQLDLEKKKTEQLLNRMLPSISAYSTPFEVVDLLNDLYTAFDSTINHYNVYKIATMALDLLHLSGKFRIRHLHNIPLMLRIGIHTGPCCAGVVGMTMPRYCLFGDTVNTASRMESTGSAWRIHVSEKTWTVLRDVGGYHLEFRGLTKLKGKGEMNTYWLLGKEGFLKDLPVPPEIGLDEELVRLGRQHYMARRDSTVDSLASIKGFSSIHAAKMQNEALEASVCEEEVAGGSGDARMMLSVLQQLSSESEGVPTQDAEGEGSSSPRVVVPNGRTHLEASCIIVKEANKSCKDDSSSTKQVSKSNCVKSKSQSSVPKNICDSVVVVPKTYSRERRESHHRSRHSHARSRSPQPSAPLLQANHVDHTSEIELQMGSVIANTPVENSGNIGTHAFHGGDHRVFCKSNSGGKRCTAEEDTDDPSGRASNFPPGPRRESCRGSNTPRTASPPMLCHNKVFPQHDMSSPVRDRTTTWGHGPLPGAQQEMGGMRPTALQGVTAECQVHPHTQDPPSPTESTML</sequence>
<dbReference type="GO" id="GO:0005524">
    <property type="term" value="F:ATP binding"/>
    <property type="evidence" value="ECO:0007669"/>
    <property type="project" value="InterPro"/>
</dbReference>
<evidence type="ECO:0000256" key="3">
    <source>
        <dbReference type="ARBA" id="ARBA00012202"/>
    </source>
</evidence>
<keyword evidence="17" id="KW-1185">Reference proteome</keyword>
<dbReference type="SMART" id="SM00044">
    <property type="entry name" value="CYCc"/>
    <property type="match status" value="1"/>
</dbReference>
<dbReference type="InterPro" id="IPR000719">
    <property type="entry name" value="Prot_kinase_dom"/>
</dbReference>
<name>A0A8J5JRB5_HOMAM</name>
<dbReference type="GO" id="GO:0004383">
    <property type="term" value="F:guanylate cyclase activity"/>
    <property type="evidence" value="ECO:0007669"/>
    <property type="project" value="UniProtKB-EC"/>
</dbReference>
<organism evidence="16 17">
    <name type="scientific">Homarus americanus</name>
    <name type="common">American lobster</name>
    <dbReference type="NCBI Taxonomy" id="6706"/>
    <lineage>
        <taxon>Eukaryota</taxon>
        <taxon>Metazoa</taxon>
        <taxon>Ecdysozoa</taxon>
        <taxon>Arthropoda</taxon>
        <taxon>Crustacea</taxon>
        <taxon>Multicrustacea</taxon>
        <taxon>Malacostraca</taxon>
        <taxon>Eumalacostraca</taxon>
        <taxon>Eucarida</taxon>
        <taxon>Decapoda</taxon>
        <taxon>Pleocyemata</taxon>
        <taxon>Astacidea</taxon>
        <taxon>Nephropoidea</taxon>
        <taxon>Nephropidae</taxon>
        <taxon>Homarus</taxon>
    </lineage>
</organism>
<dbReference type="EMBL" id="JAHLQT010031456">
    <property type="protein sequence ID" value="KAG7160285.1"/>
    <property type="molecule type" value="Genomic_DNA"/>
</dbReference>
<evidence type="ECO:0000256" key="12">
    <source>
        <dbReference type="RuleBase" id="RU003431"/>
    </source>
</evidence>
<dbReference type="Gene3D" id="6.10.250.780">
    <property type="match status" value="1"/>
</dbReference>
<evidence type="ECO:0000256" key="9">
    <source>
        <dbReference type="ARBA" id="ARBA00023239"/>
    </source>
</evidence>
<dbReference type="Proteomes" id="UP000747542">
    <property type="component" value="Unassembled WGS sequence"/>
</dbReference>
<comment type="caution">
    <text evidence="16">The sequence shown here is derived from an EMBL/GenBank/DDBJ whole genome shotgun (WGS) entry which is preliminary data.</text>
</comment>
<dbReference type="PANTHER" id="PTHR11920:SF462">
    <property type="entry name" value="GUANYLATE CYCLASE"/>
    <property type="match status" value="1"/>
</dbReference>
<comment type="similarity">
    <text evidence="11">Belongs to the adenylyl cyclase class-4/guanylyl cyclase family.</text>
</comment>
<comment type="subcellular location">
    <subcellularLocation>
        <location evidence="2">Membrane</location>
        <topology evidence="2">Single-pass membrane protein</topology>
    </subcellularLocation>
</comment>
<dbReference type="InterPro" id="IPR029787">
    <property type="entry name" value="Nucleotide_cyclase"/>
</dbReference>
<keyword evidence="4" id="KW-0812">Transmembrane</keyword>
<dbReference type="PANTHER" id="PTHR11920">
    <property type="entry name" value="GUANYLYL CYCLASE"/>
    <property type="match status" value="1"/>
</dbReference>